<evidence type="ECO:0000313" key="4">
    <source>
        <dbReference type="EMBL" id="GED98982.1"/>
    </source>
</evidence>
<dbReference type="CDD" id="cd03416">
    <property type="entry name" value="CbiX_SirB_N"/>
    <property type="match status" value="1"/>
</dbReference>
<proteinExistence type="predicted"/>
<gene>
    <name evidence="3" type="ORF">nbrc107697_24920</name>
    <name evidence="4" type="ORF">nbrc107697_30210</name>
</gene>
<dbReference type="Pfam" id="PF01903">
    <property type="entry name" value="CbiX"/>
    <property type="match status" value="2"/>
</dbReference>
<dbReference type="InterPro" id="IPR002762">
    <property type="entry name" value="CbiX-like"/>
</dbReference>
<dbReference type="PANTHER" id="PTHR33542">
    <property type="entry name" value="SIROHYDROCHLORIN FERROCHELATASE, CHLOROPLASTIC"/>
    <property type="match status" value="1"/>
</dbReference>
<dbReference type="AlphaFoldDB" id="A0A7I9V1C6"/>
<dbReference type="GO" id="GO:0016829">
    <property type="term" value="F:lyase activity"/>
    <property type="evidence" value="ECO:0007669"/>
    <property type="project" value="UniProtKB-KW"/>
</dbReference>
<organism evidence="4 5">
    <name type="scientific">Gordonia crocea</name>
    <dbReference type="NCBI Taxonomy" id="589162"/>
    <lineage>
        <taxon>Bacteria</taxon>
        <taxon>Bacillati</taxon>
        <taxon>Actinomycetota</taxon>
        <taxon>Actinomycetes</taxon>
        <taxon>Mycobacteriales</taxon>
        <taxon>Gordoniaceae</taxon>
        <taxon>Gordonia</taxon>
    </lineage>
</organism>
<keyword evidence="1" id="KW-0479">Metal-binding</keyword>
<keyword evidence="5" id="KW-1185">Reference proteome</keyword>
<accession>A0A7I9V1C6</accession>
<comment type="caution">
    <text evidence="4">The sequence shown here is derived from an EMBL/GenBank/DDBJ whole genome shotgun (WGS) entry which is preliminary data.</text>
</comment>
<dbReference type="SUPFAM" id="SSF53800">
    <property type="entry name" value="Chelatase"/>
    <property type="match status" value="1"/>
</dbReference>
<dbReference type="EMBL" id="BJOU01000002">
    <property type="protein sequence ID" value="GED98453.1"/>
    <property type="molecule type" value="Genomic_DNA"/>
</dbReference>
<evidence type="ECO:0000313" key="3">
    <source>
        <dbReference type="EMBL" id="GED98453.1"/>
    </source>
</evidence>
<keyword evidence="2" id="KW-0456">Lyase</keyword>
<dbReference type="Proteomes" id="UP000444980">
    <property type="component" value="Unassembled WGS sequence"/>
</dbReference>
<reference evidence="5" key="1">
    <citation type="submission" date="2019-06" db="EMBL/GenBank/DDBJ databases">
        <title>Gordonia isolated from sludge of a wastewater treatment plant.</title>
        <authorList>
            <person name="Tamura T."/>
            <person name="Aoyama K."/>
            <person name="Kang Y."/>
            <person name="Saito S."/>
            <person name="Akiyama N."/>
            <person name="Yazawa K."/>
            <person name="Gonoi T."/>
            <person name="Mikami Y."/>
        </authorList>
    </citation>
    <scope>NUCLEOTIDE SEQUENCE [LARGE SCALE GENOMIC DNA]</scope>
    <source>
        <strain evidence="5">NBRC 107697</strain>
    </source>
</reference>
<dbReference type="EMBL" id="BJOU01000015">
    <property type="protein sequence ID" value="GED98982.1"/>
    <property type="molecule type" value="Genomic_DNA"/>
</dbReference>
<dbReference type="PANTHER" id="PTHR33542:SF5">
    <property type="entry name" value="FERROCHELATASE CHE1"/>
    <property type="match status" value="1"/>
</dbReference>
<dbReference type="OrthoDB" id="482456at2"/>
<evidence type="ECO:0000313" key="5">
    <source>
        <dbReference type="Proteomes" id="UP000444980"/>
    </source>
</evidence>
<dbReference type="InterPro" id="IPR050963">
    <property type="entry name" value="Sirohydro_Cobaltochel/CbiX"/>
</dbReference>
<evidence type="ECO:0000256" key="2">
    <source>
        <dbReference type="ARBA" id="ARBA00023239"/>
    </source>
</evidence>
<evidence type="ECO:0008006" key="6">
    <source>
        <dbReference type="Google" id="ProtNLM"/>
    </source>
</evidence>
<reference evidence="4" key="2">
    <citation type="journal article" date="2020" name="Int. J. Syst. Evol. Microbiol.">
        <title>Gordonia crocea sp. nov. and Gordonia spumicola sp. nov. isolated from sludge of a wastewater treatment plant.</title>
        <authorList>
            <person name="Tamura T."/>
            <person name="Saito S."/>
            <person name="Hamada M."/>
            <person name="Kang Y."/>
            <person name="Hoshino Y."/>
            <person name="Gonoi T."/>
            <person name="Mikami Y."/>
            <person name="Yaguchi T."/>
        </authorList>
    </citation>
    <scope>NUCLEOTIDE SEQUENCE</scope>
    <source>
        <strain evidence="4">NBRC 107697</strain>
    </source>
</reference>
<name>A0A7I9V1C6_9ACTN</name>
<evidence type="ECO:0000256" key="1">
    <source>
        <dbReference type="ARBA" id="ARBA00022723"/>
    </source>
</evidence>
<dbReference type="Gene3D" id="3.40.50.1400">
    <property type="match status" value="2"/>
</dbReference>
<dbReference type="GO" id="GO:0046872">
    <property type="term" value="F:metal ion binding"/>
    <property type="evidence" value="ECO:0007669"/>
    <property type="project" value="UniProtKB-KW"/>
</dbReference>
<dbReference type="RefSeq" id="WP_161927872.1">
    <property type="nucleotide sequence ID" value="NZ_BJOU01000002.1"/>
</dbReference>
<protein>
    <recommendedName>
        <fullName evidence="6">Cobalamin biosynthesis protein CbiX</fullName>
    </recommendedName>
</protein>
<sequence>MSVLLVAHGSRDPRFALTLTRIRDEVRTTLPAERIELAYLDLDEPLVATVLDWLAPAGDPIRVVPLLLGDGYHSRFDLPVLLDAARRRWPTLTLVQTPVLGKADLSPALVDRARAAGLRAGDGIVMYAVGSSDERSDDAARRRGAEVARLTGNPVEVVFATKLGRQASVLRGAVGRLRAGGAKRIVGLPYFLSPGLLAERVEALLDELAPGDPIAGALGPHGLVVEAIAGLVPPAPIHISRRNPVGKCEFDREEADSVPRR</sequence>